<evidence type="ECO:0000256" key="6">
    <source>
        <dbReference type="PROSITE-ProRule" id="PRU00191"/>
    </source>
</evidence>
<keyword evidence="5 6" id="KW-0727">SH2 domain</keyword>
<keyword evidence="11" id="KW-1185">Reference proteome</keyword>
<keyword evidence="3" id="KW-0734">Signal transduction inhibitor</keyword>
<evidence type="ECO:0000256" key="4">
    <source>
        <dbReference type="ARBA" id="ARBA00022786"/>
    </source>
</evidence>
<sequence>MVRDNLDGTTVEPSQNQAPTRNQGGTQHLPAEHIDHQNQLLEIENDFVQLNKPDPEKEKQDPEEQNQNPVQQNPEVVEQDQVCQVNQTRPPEPTSSEPRLQPWWYQWSTNTGARPGISHQDYRNSTPLQEHILTLPWPRVDEPCPDPRTQFWTFSSLQDCDPCPLTLSWHTTPPTHLRTFSSLQECVLVQQTHRQLVHSGFYWGAMDMEEAHHILLQTPPGTFLIRDSGQPDVFFTLSYHGDEGPTSVRVFLDNQKFHLHGSKKMFDSLFSMLRFYMNTTLRRLRQAWHRDRPMTLQQLCRRRVIDVFGADRIDSLPGLNSVVTQYLHNYPYNI</sequence>
<dbReference type="SUPFAM" id="SSF55550">
    <property type="entry name" value="SH2 domain"/>
    <property type="match status" value="1"/>
</dbReference>
<evidence type="ECO:0000256" key="2">
    <source>
        <dbReference type="ARBA" id="ARBA00022604"/>
    </source>
</evidence>
<evidence type="ECO:0008006" key="12">
    <source>
        <dbReference type="Google" id="ProtNLM"/>
    </source>
</evidence>
<dbReference type="SMART" id="SM00252">
    <property type="entry name" value="SH2"/>
    <property type="match status" value="1"/>
</dbReference>
<reference evidence="10 11" key="1">
    <citation type="submission" date="2024-06" db="EMBL/GenBank/DDBJ databases">
        <authorList>
            <person name="Pan Q."/>
            <person name="Wen M."/>
            <person name="Jouanno E."/>
            <person name="Zahm M."/>
            <person name="Klopp C."/>
            <person name="Cabau C."/>
            <person name="Louis A."/>
            <person name="Berthelot C."/>
            <person name="Parey E."/>
            <person name="Roest Crollius H."/>
            <person name="Montfort J."/>
            <person name="Robinson-Rechavi M."/>
            <person name="Bouchez O."/>
            <person name="Lampietro C."/>
            <person name="Lopez Roques C."/>
            <person name="Donnadieu C."/>
            <person name="Postlethwait J."/>
            <person name="Bobe J."/>
            <person name="Verreycken H."/>
            <person name="Guiguen Y."/>
        </authorList>
    </citation>
    <scope>NUCLEOTIDE SEQUENCE [LARGE SCALE GENOMIC DNA]</scope>
    <source>
        <strain evidence="10">Up_M1</strain>
        <tissue evidence="10">Testis</tissue>
    </source>
</reference>
<gene>
    <name evidence="10" type="ORF">UPYG_G00058310</name>
</gene>
<comment type="pathway">
    <text evidence="1">Protein modification; protein ubiquitination.</text>
</comment>
<dbReference type="InterPro" id="IPR036860">
    <property type="entry name" value="SH2_dom_sf"/>
</dbReference>
<protein>
    <recommendedName>
        <fullName evidence="12">Suppressor of cytokine signaling 1-like</fullName>
    </recommendedName>
</protein>
<dbReference type="EMBL" id="JAGEUA010000002">
    <property type="protein sequence ID" value="KAL1005380.1"/>
    <property type="molecule type" value="Genomic_DNA"/>
</dbReference>
<dbReference type="Gene3D" id="3.30.505.10">
    <property type="entry name" value="SH2 domain"/>
    <property type="match status" value="1"/>
</dbReference>
<feature type="compositionally biased region" description="Low complexity" evidence="7">
    <location>
        <begin position="65"/>
        <end position="75"/>
    </location>
</feature>
<evidence type="ECO:0000259" key="9">
    <source>
        <dbReference type="PROSITE" id="PS50225"/>
    </source>
</evidence>
<evidence type="ECO:0000313" key="11">
    <source>
        <dbReference type="Proteomes" id="UP001557470"/>
    </source>
</evidence>
<evidence type="ECO:0000256" key="1">
    <source>
        <dbReference type="ARBA" id="ARBA00004906"/>
    </source>
</evidence>
<dbReference type="InterPro" id="IPR001496">
    <property type="entry name" value="SOCS_box"/>
</dbReference>
<dbReference type="SUPFAM" id="SSF158235">
    <property type="entry name" value="SOCS box-like"/>
    <property type="match status" value="1"/>
</dbReference>
<dbReference type="InterPro" id="IPR036036">
    <property type="entry name" value="SOCS_box-like_dom_sf"/>
</dbReference>
<proteinExistence type="predicted"/>
<feature type="region of interest" description="Disordered" evidence="7">
    <location>
        <begin position="83"/>
        <end position="102"/>
    </location>
</feature>
<dbReference type="Proteomes" id="UP001557470">
    <property type="component" value="Unassembled WGS sequence"/>
</dbReference>
<dbReference type="AlphaFoldDB" id="A0ABD0XNT6"/>
<dbReference type="PANTHER" id="PTHR10155:SF4">
    <property type="entry name" value="SUPPRESSOR OF CYTOKINE SIGNALING 1"/>
    <property type="match status" value="1"/>
</dbReference>
<keyword evidence="2" id="KW-0341">Growth regulation</keyword>
<keyword evidence="4" id="KW-0833">Ubl conjugation pathway</keyword>
<organism evidence="10 11">
    <name type="scientific">Umbra pygmaea</name>
    <name type="common">Eastern mudminnow</name>
    <dbReference type="NCBI Taxonomy" id="75934"/>
    <lineage>
        <taxon>Eukaryota</taxon>
        <taxon>Metazoa</taxon>
        <taxon>Chordata</taxon>
        <taxon>Craniata</taxon>
        <taxon>Vertebrata</taxon>
        <taxon>Euteleostomi</taxon>
        <taxon>Actinopterygii</taxon>
        <taxon>Neopterygii</taxon>
        <taxon>Teleostei</taxon>
        <taxon>Protacanthopterygii</taxon>
        <taxon>Esociformes</taxon>
        <taxon>Umbridae</taxon>
        <taxon>Umbra</taxon>
    </lineage>
</organism>
<evidence type="ECO:0000256" key="5">
    <source>
        <dbReference type="ARBA" id="ARBA00022999"/>
    </source>
</evidence>
<feature type="compositionally biased region" description="Polar residues" evidence="7">
    <location>
        <begin position="83"/>
        <end position="98"/>
    </location>
</feature>
<accession>A0ABD0XNT6</accession>
<name>A0ABD0XNT6_UMBPY</name>
<evidence type="ECO:0000259" key="8">
    <source>
        <dbReference type="PROSITE" id="PS50001"/>
    </source>
</evidence>
<feature type="compositionally biased region" description="Polar residues" evidence="7">
    <location>
        <begin position="7"/>
        <end position="26"/>
    </location>
</feature>
<feature type="compositionally biased region" description="Basic and acidic residues" evidence="7">
    <location>
        <begin position="53"/>
        <end position="62"/>
    </location>
</feature>
<feature type="region of interest" description="Disordered" evidence="7">
    <location>
        <begin position="1"/>
        <end position="75"/>
    </location>
</feature>
<feature type="domain" description="SOCS box" evidence="9">
    <location>
        <begin position="283"/>
        <end position="333"/>
    </location>
</feature>
<dbReference type="PROSITE" id="PS50001">
    <property type="entry name" value="SH2"/>
    <property type="match status" value="1"/>
</dbReference>
<comment type="caution">
    <text evidence="10">The sequence shown here is derived from an EMBL/GenBank/DDBJ whole genome shotgun (WGS) entry which is preliminary data.</text>
</comment>
<evidence type="ECO:0000256" key="7">
    <source>
        <dbReference type="SAM" id="MobiDB-lite"/>
    </source>
</evidence>
<dbReference type="PANTHER" id="PTHR10155">
    <property type="entry name" value="PHOSPHATIDYLINOSITOL 3-KINASE REGULATORY SUBUNIT"/>
    <property type="match status" value="1"/>
</dbReference>
<dbReference type="InterPro" id="IPR000980">
    <property type="entry name" value="SH2"/>
</dbReference>
<dbReference type="Pfam" id="PF00017">
    <property type="entry name" value="SH2"/>
    <property type="match status" value="1"/>
</dbReference>
<dbReference type="Gene3D" id="1.10.750.20">
    <property type="entry name" value="SOCS box"/>
    <property type="match status" value="1"/>
</dbReference>
<feature type="domain" description="SH2" evidence="8">
    <location>
        <begin position="201"/>
        <end position="294"/>
    </location>
</feature>
<evidence type="ECO:0000313" key="10">
    <source>
        <dbReference type="EMBL" id="KAL1005380.1"/>
    </source>
</evidence>
<dbReference type="GO" id="GO:0009968">
    <property type="term" value="P:negative regulation of signal transduction"/>
    <property type="evidence" value="ECO:0007669"/>
    <property type="project" value="UniProtKB-KW"/>
</dbReference>
<evidence type="ECO:0000256" key="3">
    <source>
        <dbReference type="ARBA" id="ARBA00022700"/>
    </source>
</evidence>
<dbReference type="PROSITE" id="PS50225">
    <property type="entry name" value="SOCS"/>
    <property type="match status" value="1"/>
</dbReference>